<proteinExistence type="predicted"/>
<accession>A0AAD7CH05</accession>
<sequence length="160" mass="17567">MAPTPIVDRVLRSINRRAQTGRVNFEGLPPWESFVALSQAHGKHRVHGRTGKAGVFSLASENRRDRSCRSSRIAGLTHTDILGRKTQSSQSFSVPRHRSRGVAWISGSASCDLDRWEKKRSAIGGPGMRQEICRVGDSIQRSTSGRDQEGCVSGRTIVVS</sequence>
<evidence type="ECO:0000313" key="2">
    <source>
        <dbReference type="Proteomes" id="UP001221757"/>
    </source>
</evidence>
<dbReference type="EMBL" id="JARKIE010000376">
    <property type="protein sequence ID" value="KAJ7648547.1"/>
    <property type="molecule type" value="Genomic_DNA"/>
</dbReference>
<protein>
    <submittedName>
        <fullName evidence="1">Uncharacterized protein</fullName>
    </submittedName>
</protein>
<evidence type="ECO:0000313" key="1">
    <source>
        <dbReference type="EMBL" id="KAJ7648547.1"/>
    </source>
</evidence>
<comment type="caution">
    <text evidence="1">The sequence shown here is derived from an EMBL/GenBank/DDBJ whole genome shotgun (WGS) entry which is preliminary data.</text>
</comment>
<reference evidence="1" key="1">
    <citation type="submission" date="2023-03" db="EMBL/GenBank/DDBJ databases">
        <title>Massive genome expansion in bonnet fungi (Mycena s.s.) driven by repeated elements and novel gene families across ecological guilds.</title>
        <authorList>
            <consortium name="Lawrence Berkeley National Laboratory"/>
            <person name="Harder C.B."/>
            <person name="Miyauchi S."/>
            <person name="Viragh M."/>
            <person name="Kuo A."/>
            <person name="Thoen E."/>
            <person name="Andreopoulos B."/>
            <person name="Lu D."/>
            <person name="Skrede I."/>
            <person name="Drula E."/>
            <person name="Henrissat B."/>
            <person name="Morin E."/>
            <person name="Kohler A."/>
            <person name="Barry K."/>
            <person name="LaButti K."/>
            <person name="Morin E."/>
            <person name="Salamov A."/>
            <person name="Lipzen A."/>
            <person name="Mereny Z."/>
            <person name="Hegedus B."/>
            <person name="Baldrian P."/>
            <person name="Stursova M."/>
            <person name="Weitz H."/>
            <person name="Taylor A."/>
            <person name="Grigoriev I.V."/>
            <person name="Nagy L.G."/>
            <person name="Martin F."/>
            <person name="Kauserud H."/>
        </authorList>
    </citation>
    <scope>NUCLEOTIDE SEQUENCE</scope>
    <source>
        <strain evidence="1">CBHHK067</strain>
    </source>
</reference>
<organism evidence="1 2">
    <name type="scientific">Mycena rosella</name>
    <name type="common">Pink bonnet</name>
    <name type="synonym">Agaricus rosellus</name>
    <dbReference type="NCBI Taxonomy" id="1033263"/>
    <lineage>
        <taxon>Eukaryota</taxon>
        <taxon>Fungi</taxon>
        <taxon>Dikarya</taxon>
        <taxon>Basidiomycota</taxon>
        <taxon>Agaricomycotina</taxon>
        <taxon>Agaricomycetes</taxon>
        <taxon>Agaricomycetidae</taxon>
        <taxon>Agaricales</taxon>
        <taxon>Marasmiineae</taxon>
        <taxon>Mycenaceae</taxon>
        <taxon>Mycena</taxon>
    </lineage>
</organism>
<name>A0AAD7CH05_MYCRO</name>
<dbReference type="AlphaFoldDB" id="A0AAD7CH05"/>
<dbReference type="Proteomes" id="UP001221757">
    <property type="component" value="Unassembled WGS sequence"/>
</dbReference>
<gene>
    <name evidence="1" type="ORF">B0H17DRAFT_1147957</name>
</gene>
<keyword evidence="2" id="KW-1185">Reference proteome</keyword>